<dbReference type="SUPFAM" id="SSF53474">
    <property type="entry name" value="alpha/beta-Hydrolases"/>
    <property type="match status" value="1"/>
</dbReference>
<evidence type="ECO:0000259" key="3">
    <source>
        <dbReference type="SMART" id="SM00939"/>
    </source>
</evidence>
<keyword evidence="5" id="KW-1185">Reference proteome</keyword>
<gene>
    <name evidence="4" type="ORF">L0C25_04260</name>
</gene>
<feature type="compositionally biased region" description="Low complexity" evidence="2">
    <location>
        <begin position="423"/>
        <end position="433"/>
    </location>
</feature>
<evidence type="ECO:0000313" key="4">
    <source>
        <dbReference type="EMBL" id="UYM06298.1"/>
    </source>
</evidence>
<keyword evidence="1 4" id="KW-0378">Hydrolase</keyword>
<evidence type="ECO:0000313" key="5">
    <source>
        <dbReference type="Proteomes" id="UP001164390"/>
    </source>
</evidence>
<dbReference type="PANTHER" id="PTHR43056:SF10">
    <property type="entry name" value="COCE_NOND FAMILY, PUTATIVE (AFU_ORTHOLOGUE AFUA_7G00600)-RELATED"/>
    <property type="match status" value="1"/>
</dbReference>
<dbReference type="PANTHER" id="PTHR43056">
    <property type="entry name" value="PEPTIDASE S9 PROLYL OLIGOPEPTIDASE"/>
    <property type="match status" value="1"/>
</dbReference>
<organism evidence="4 5">
    <name type="scientific">Solicola gregarius</name>
    <dbReference type="NCBI Taxonomy" id="2908642"/>
    <lineage>
        <taxon>Bacteria</taxon>
        <taxon>Bacillati</taxon>
        <taxon>Actinomycetota</taxon>
        <taxon>Actinomycetes</taxon>
        <taxon>Propionibacteriales</taxon>
        <taxon>Nocardioidaceae</taxon>
        <taxon>Solicola</taxon>
    </lineage>
</organism>
<dbReference type="Gene3D" id="1.10.3020.20">
    <property type="match status" value="1"/>
</dbReference>
<dbReference type="Gene3D" id="2.60.120.260">
    <property type="entry name" value="Galactose-binding domain-like"/>
    <property type="match status" value="1"/>
</dbReference>
<dbReference type="InterPro" id="IPR000383">
    <property type="entry name" value="Xaa-Pro-like_dom"/>
</dbReference>
<dbReference type="SUPFAM" id="SSF49785">
    <property type="entry name" value="Galactose-binding domain-like"/>
    <property type="match status" value="1"/>
</dbReference>
<dbReference type="Proteomes" id="UP001164390">
    <property type="component" value="Chromosome"/>
</dbReference>
<accession>A0AA46YN22</accession>
<proteinExistence type="predicted"/>
<dbReference type="RefSeq" id="WP_271635183.1">
    <property type="nucleotide sequence ID" value="NZ_CP094970.1"/>
</dbReference>
<feature type="domain" description="Xaa-Pro dipeptidyl-peptidase C-terminal" evidence="3">
    <location>
        <begin position="334"/>
        <end position="571"/>
    </location>
</feature>
<dbReference type="KEGG" id="sgrg:L0C25_04260"/>
<sequence length="577" mass="62836">MARVSAPMRVVFAVAAAVTVLIGVLAVTGEGSVNPSQDRAALTQPLSVASAPAQTHEWLTYARAATYDSVKSDVRVPLRDGKALSCVRYQPGRDGEADGARHPGIFLNFTPYGKENPGSMINKAPYYAERGYEVLACDVRGSGDSDGIYQTWFQPQETRDNYDAIEWMADQPTSTGKIAQTGESYGSITAYRVAALRPPHLVTIIPANSPTNIYADWVYPGGIPSSSNMTVWAQLPLITDQAQVNVLKGFRDHPLYDDFWKQIATTNKLDDISIPVLHLGGYFDIFKSGGFDALAQRPDRTWLLYGPWTHVHPDEVPGEPAPRNPNAISTGVLLQWLDRWLMNLDDAKLPPSRVTSFESNSSGDNGAWKAYDTWPPEDASNQRVYPTANGGLSRTTPQAAESAYAANGADGPSVTSLGTLPTDPSQDQSLSDQYLSNGRGRTTRKRLTFTLPPFERNTVVTGPVTMHLRATVTTPDAYLVSKLEVVAESGATLPVETGYLRAQLRRGLEHEVPVIPGEPTDYTIGLGDTHWRFMSGERLRVTLSSGDAPKLDQDGPAGIVTLLHGEHTYIDYTTTPS</sequence>
<evidence type="ECO:0000256" key="1">
    <source>
        <dbReference type="ARBA" id="ARBA00022801"/>
    </source>
</evidence>
<feature type="region of interest" description="Disordered" evidence="2">
    <location>
        <begin position="351"/>
        <end position="442"/>
    </location>
</feature>
<dbReference type="AlphaFoldDB" id="A0AA46YN22"/>
<evidence type="ECO:0000256" key="2">
    <source>
        <dbReference type="SAM" id="MobiDB-lite"/>
    </source>
</evidence>
<protein>
    <submittedName>
        <fullName evidence="4">CocE/NonD family hydrolase</fullName>
    </submittedName>
</protein>
<dbReference type="InterPro" id="IPR050585">
    <property type="entry name" value="Xaa-Pro_dipeptidyl-ppase/CocE"/>
</dbReference>
<dbReference type="InterPro" id="IPR013736">
    <property type="entry name" value="Xaa-Pro_dipept_C"/>
</dbReference>
<dbReference type="EMBL" id="CP094970">
    <property type="protein sequence ID" value="UYM06298.1"/>
    <property type="molecule type" value="Genomic_DNA"/>
</dbReference>
<dbReference type="NCBIfam" id="TIGR00976">
    <property type="entry name" value="CocE_NonD"/>
    <property type="match status" value="2"/>
</dbReference>
<dbReference type="InterPro" id="IPR008979">
    <property type="entry name" value="Galactose-bd-like_sf"/>
</dbReference>
<dbReference type="InterPro" id="IPR029058">
    <property type="entry name" value="AB_hydrolase_fold"/>
</dbReference>
<dbReference type="InterPro" id="IPR005674">
    <property type="entry name" value="CocE/Ser_esterase"/>
</dbReference>
<feature type="compositionally biased region" description="Polar residues" evidence="2">
    <location>
        <begin position="379"/>
        <end position="399"/>
    </location>
</feature>
<reference evidence="4" key="1">
    <citation type="submission" date="2022-01" db="EMBL/GenBank/DDBJ databases">
        <title>Nocardioidaceae gen. sp. A5X3R13.</title>
        <authorList>
            <person name="Lopez Marin M.A."/>
            <person name="Uhlik O."/>
        </authorList>
    </citation>
    <scope>NUCLEOTIDE SEQUENCE</scope>
    <source>
        <strain evidence="4">A5X3R13</strain>
    </source>
</reference>
<feature type="compositionally biased region" description="Polar residues" evidence="2">
    <location>
        <begin position="353"/>
        <end position="364"/>
    </location>
</feature>
<name>A0AA46YN22_9ACTN</name>
<dbReference type="Gene3D" id="3.40.50.1820">
    <property type="entry name" value="alpha/beta hydrolase"/>
    <property type="match status" value="1"/>
</dbReference>
<dbReference type="GO" id="GO:0008239">
    <property type="term" value="F:dipeptidyl-peptidase activity"/>
    <property type="evidence" value="ECO:0007669"/>
    <property type="project" value="InterPro"/>
</dbReference>
<dbReference type="Pfam" id="PF02129">
    <property type="entry name" value="Peptidase_S15"/>
    <property type="match status" value="2"/>
</dbReference>
<dbReference type="SMART" id="SM00939">
    <property type="entry name" value="PepX_C"/>
    <property type="match status" value="1"/>
</dbReference>
<dbReference type="Pfam" id="PF08530">
    <property type="entry name" value="PepX_C"/>
    <property type="match status" value="1"/>
</dbReference>